<dbReference type="AlphaFoldDB" id="A0A3M7RSX8"/>
<sequence length="129" mass="14989">MQIEQNYETDPAEHINRDRRSILVVCKFDVSILKALLIKYTAADFFLNPLAQKISKKNIFKNSKHKRKVYVINHFLSQTRFYLAICRKIYMSISRLNLINDVSLKILSSSDNGRDPLKVQNGISDTKKV</sequence>
<gene>
    <name evidence="1" type="ORF">BpHYR1_028773</name>
</gene>
<organism evidence="1 2">
    <name type="scientific">Brachionus plicatilis</name>
    <name type="common">Marine rotifer</name>
    <name type="synonym">Brachionus muelleri</name>
    <dbReference type="NCBI Taxonomy" id="10195"/>
    <lineage>
        <taxon>Eukaryota</taxon>
        <taxon>Metazoa</taxon>
        <taxon>Spiralia</taxon>
        <taxon>Gnathifera</taxon>
        <taxon>Rotifera</taxon>
        <taxon>Eurotatoria</taxon>
        <taxon>Monogononta</taxon>
        <taxon>Pseudotrocha</taxon>
        <taxon>Ploima</taxon>
        <taxon>Brachionidae</taxon>
        <taxon>Brachionus</taxon>
    </lineage>
</organism>
<evidence type="ECO:0000313" key="1">
    <source>
        <dbReference type="EMBL" id="RNA26425.1"/>
    </source>
</evidence>
<keyword evidence="2" id="KW-1185">Reference proteome</keyword>
<comment type="caution">
    <text evidence="1">The sequence shown here is derived from an EMBL/GenBank/DDBJ whole genome shotgun (WGS) entry which is preliminary data.</text>
</comment>
<protein>
    <submittedName>
        <fullName evidence="1">Uncharacterized protein</fullName>
    </submittedName>
</protein>
<reference evidence="1 2" key="1">
    <citation type="journal article" date="2018" name="Sci. Rep.">
        <title>Genomic signatures of local adaptation to the degree of environmental predictability in rotifers.</title>
        <authorList>
            <person name="Franch-Gras L."/>
            <person name="Hahn C."/>
            <person name="Garcia-Roger E.M."/>
            <person name="Carmona M.J."/>
            <person name="Serra M."/>
            <person name="Gomez A."/>
        </authorList>
    </citation>
    <scope>NUCLEOTIDE SEQUENCE [LARGE SCALE GENOMIC DNA]</scope>
    <source>
        <strain evidence="1">HYR1</strain>
    </source>
</reference>
<dbReference type="Proteomes" id="UP000276133">
    <property type="component" value="Unassembled WGS sequence"/>
</dbReference>
<accession>A0A3M7RSX8</accession>
<proteinExistence type="predicted"/>
<name>A0A3M7RSX8_BRAPC</name>
<dbReference type="EMBL" id="REGN01002743">
    <property type="protein sequence ID" value="RNA26425.1"/>
    <property type="molecule type" value="Genomic_DNA"/>
</dbReference>
<evidence type="ECO:0000313" key="2">
    <source>
        <dbReference type="Proteomes" id="UP000276133"/>
    </source>
</evidence>